<dbReference type="PRINTS" id="PR00413">
    <property type="entry name" value="HADHALOGNASE"/>
</dbReference>
<dbReference type="GO" id="GO:0016787">
    <property type="term" value="F:hydrolase activity"/>
    <property type="evidence" value="ECO:0007669"/>
    <property type="project" value="UniProtKB-KW"/>
</dbReference>
<comment type="caution">
    <text evidence="2">The sequence shown here is derived from an EMBL/GenBank/DDBJ whole genome shotgun (WGS) entry which is preliminary data.</text>
</comment>
<evidence type="ECO:0000313" key="3">
    <source>
        <dbReference type="Proteomes" id="UP000552038"/>
    </source>
</evidence>
<organism evidence="2 3">
    <name type="scientific">Paenibacillus alvei</name>
    <name type="common">Bacillus alvei</name>
    <dbReference type="NCBI Taxonomy" id="44250"/>
    <lineage>
        <taxon>Bacteria</taxon>
        <taxon>Bacillati</taxon>
        <taxon>Bacillota</taxon>
        <taxon>Bacilli</taxon>
        <taxon>Bacillales</taxon>
        <taxon>Paenibacillaceae</taxon>
        <taxon>Paenibacillus</taxon>
    </lineage>
</organism>
<dbReference type="Pfam" id="PF00702">
    <property type="entry name" value="Hydrolase"/>
    <property type="match status" value="1"/>
</dbReference>
<reference evidence="2 3" key="1">
    <citation type="submission" date="2020-05" db="EMBL/GenBank/DDBJ databases">
        <title>Whole genome sequencing and identification of novel metabolites from Paenibacillus alvei strain JR949.</title>
        <authorList>
            <person name="Rajendhran J."/>
            <person name="Sree Pranav P."/>
            <person name="Mahalakshmi B."/>
            <person name="Karthikeyan R."/>
        </authorList>
    </citation>
    <scope>NUCLEOTIDE SEQUENCE [LARGE SCALE GENOMIC DNA]</scope>
    <source>
        <strain evidence="2 3">JR949</strain>
    </source>
</reference>
<dbReference type="InterPro" id="IPR051540">
    <property type="entry name" value="S-2-haloacid_dehalogenase"/>
</dbReference>
<dbReference type="EMBL" id="JABFOR010000010">
    <property type="protein sequence ID" value="NOJ71050.1"/>
    <property type="molecule type" value="Genomic_DNA"/>
</dbReference>
<dbReference type="Proteomes" id="UP000552038">
    <property type="component" value="Unassembled WGS sequence"/>
</dbReference>
<dbReference type="NCBIfam" id="TIGR01549">
    <property type="entry name" value="HAD-SF-IA-v1"/>
    <property type="match status" value="1"/>
</dbReference>
<sequence>MNSWITFDLDGTLMQNPFAAWIFPEITNVVREQLRTGIDVDDDAGFDMGKLLYEEHRKRMEAGKTVRAYDWDDMLRQVLAELGAEQSIDIQVEQLVRKHAVPPAKVYLLEEGVKPVLEQLSQHGYRLAVATNGYYKYQFPVLEALGIAQYFERIVTPETAGGGKPDMHMLHAVRQHGSIVAHVGDRLDHDVYMANQFGTASILVHRKLPQELQQLAPEQRMYEPAFVPICSQQLQRESQSLYTKLFGDDDGKELPEQIRPDFVIRSIHELPACLAAIANKE</sequence>
<dbReference type="SFLD" id="SFLDS00003">
    <property type="entry name" value="Haloacid_Dehalogenase"/>
    <property type="match status" value="1"/>
</dbReference>
<dbReference type="PANTHER" id="PTHR43316">
    <property type="entry name" value="HYDROLASE, HALOACID DELAHOGENASE-RELATED"/>
    <property type="match status" value="1"/>
</dbReference>
<keyword evidence="1 2" id="KW-0378">Hydrolase</keyword>
<dbReference type="InterPro" id="IPR023214">
    <property type="entry name" value="HAD_sf"/>
</dbReference>
<gene>
    <name evidence="2" type="ORF">HMI46_10840</name>
</gene>
<dbReference type="InterPro" id="IPR036412">
    <property type="entry name" value="HAD-like_sf"/>
</dbReference>
<dbReference type="AlphaFoldDB" id="A0AAP7DIM7"/>
<dbReference type="RefSeq" id="WP_163978666.1">
    <property type="nucleotide sequence ID" value="NZ_JABFOR010000010.1"/>
</dbReference>
<evidence type="ECO:0000313" key="2">
    <source>
        <dbReference type="EMBL" id="NOJ71050.1"/>
    </source>
</evidence>
<dbReference type="SFLD" id="SFLDG01129">
    <property type="entry name" value="C1.5:_HAD__Beta-PGM__Phosphata"/>
    <property type="match status" value="1"/>
</dbReference>
<accession>A0AAP7DIM7</accession>
<dbReference type="PANTHER" id="PTHR43316:SF8">
    <property type="entry name" value="HAD FAMILY HYDROLASE"/>
    <property type="match status" value="1"/>
</dbReference>
<protein>
    <submittedName>
        <fullName evidence="2">HAD family hydrolase</fullName>
    </submittedName>
</protein>
<dbReference type="Gene3D" id="3.40.50.1000">
    <property type="entry name" value="HAD superfamily/HAD-like"/>
    <property type="match status" value="1"/>
</dbReference>
<dbReference type="SUPFAM" id="SSF56784">
    <property type="entry name" value="HAD-like"/>
    <property type="match status" value="1"/>
</dbReference>
<evidence type="ECO:0000256" key="1">
    <source>
        <dbReference type="ARBA" id="ARBA00022801"/>
    </source>
</evidence>
<name>A0AAP7DIM7_PAEAL</name>
<proteinExistence type="predicted"/>
<dbReference type="InterPro" id="IPR006439">
    <property type="entry name" value="HAD-SF_hydro_IA"/>
</dbReference>